<dbReference type="GO" id="GO:0004419">
    <property type="term" value="F:hydroxymethylglutaryl-CoA lyase activity"/>
    <property type="evidence" value="ECO:0007669"/>
    <property type="project" value="UniProtKB-EC"/>
</dbReference>
<dbReference type="PROSITE" id="PS50991">
    <property type="entry name" value="PYR_CT"/>
    <property type="match status" value="1"/>
</dbReference>
<evidence type="ECO:0000256" key="3">
    <source>
        <dbReference type="ARBA" id="ARBA00012910"/>
    </source>
</evidence>
<dbReference type="NCBIfam" id="NF004283">
    <property type="entry name" value="PRK05692.1"/>
    <property type="match status" value="1"/>
</dbReference>
<reference evidence="10" key="1">
    <citation type="journal article" date="2020" name="Stud. Mycol.">
        <title>101 Dothideomycetes genomes: a test case for predicting lifestyles and emergence of pathogens.</title>
        <authorList>
            <person name="Haridas S."/>
            <person name="Albert R."/>
            <person name="Binder M."/>
            <person name="Bloem J."/>
            <person name="Labutti K."/>
            <person name="Salamov A."/>
            <person name="Andreopoulos B."/>
            <person name="Baker S."/>
            <person name="Barry K."/>
            <person name="Bills G."/>
            <person name="Bluhm B."/>
            <person name="Cannon C."/>
            <person name="Castanera R."/>
            <person name="Culley D."/>
            <person name="Daum C."/>
            <person name="Ezra D."/>
            <person name="Gonzalez J."/>
            <person name="Henrissat B."/>
            <person name="Kuo A."/>
            <person name="Liang C."/>
            <person name="Lipzen A."/>
            <person name="Lutzoni F."/>
            <person name="Magnuson J."/>
            <person name="Mondo S."/>
            <person name="Nolan M."/>
            <person name="Ohm R."/>
            <person name="Pangilinan J."/>
            <person name="Park H.-J."/>
            <person name="Ramirez L."/>
            <person name="Alfaro M."/>
            <person name="Sun H."/>
            <person name="Tritt A."/>
            <person name="Yoshinaga Y."/>
            <person name="Zwiers L.-H."/>
            <person name="Turgeon B."/>
            <person name="Goodwin S."/>
            <person name="Spatafora J."/>
            <person name="Crous P."/>
            <person name="Grigoriev I."/>
        </authorList>
    </citation>
    <scope>NUCLEOTIDE SEQUENCE</scope>
    <source>
        <strain evidence="10">CBS 480.64</strain>
    </source>
</reference>
<comment type="pathway">
    <text evidence="1">Metabolic intermediate metabolism; (S)-3-hydroxy-3-methylglutaryl-CoA degradation; acetoacetate from (S)-3-hydroxy-3-methylglutaryl-CoA: step 1/1.</text>
</comment>
<name>A0A6A7CB75_9PEZI</name>
<dbReference type="Gene3D" id="1.20.1090.10">
    <property type="entry name" value="Dehydroquinate synthase-like - alpha domain"/>
    <property type="match status" value="1"/>
</dbReference>
<dbReference type="EC" id="4.1.3.4" evidence="3"/>
<dbReference type="PANTHER" id="PTHR42738">
    <property type="entry name" value="HYDROXYMETHYLGLUTARYL-COA LYASE"/>
    <property type="match status" value="1"/>
</dbReference>
<feature type="region of interest" description="Disordered" evidence="8">
    <location>
        <begin position="668"/>
        <end position="692"/>
    </location>
</feature>
<dbReference type="InterPro" id="IPR056798">
    <property type="entry name" value="ADH_Fe_C"/>
</dbReference>
<evidence type="ECO:0000313" key="11">
    <source>
        <dbReference type="Proteomes" id="UP000799421"/>
    </source>
</evidence>
<dbReference type="GO" id="GO:0046872">
    <property type="term" value="F:metal ion binding"/>
    <property type="evidence" value="ECO:0007669"/>
    <property type="project" value="UniProtKB-KW"/>
</dbReference>
<evidence type="ECO:0000259" key="9">
    <source>
        <dbReference type="PROSITE" id="PS50991"/>
    </source>
</evidence>
<organism evidence="10 11">
    <name type="scientific">Piedraia hortae CBS 480.64</name>
    <dbReference type="NCBI Taxonomy" id="1314780"/>
    <lineage>
        <taxon>Eukaryota</taxon>
        <taxon>Fungi</taxon>
        <taxon>Dikarya</taxon>
        <taxon>Ascomycota</taxon>
        <taxon>Pezizomycotina</taxon>
        <taxon>Dothideomycetes</taxon>
        <taxon>Dothideomycetidae</taxon>
        <taxon>Capnodiales</taxon>
        <taxon>Piedraiaceae</taxon>
        <taxon>Piedraia</taxon>
    </lineage>
</organism>
<keyword evidence="11" id="KW-1185">Reference proteome</keyword>
<dbReference type="SUPFAM" id="SSF51569">
    <property type="entry name" value="Aldolase"/>
    <property type="match status" value="1"/>
</dbReference>
<feature type="region of interest" description="Disordered" evidence="8">
    <location>
        <begin position="734"/>
        <end position="779"/>
    </location>
</feature>
<keyword evidence="4" id="KW-0479">Metal-binding</keyword>
<dbReference type="OrthoDB" id="339764at2759"/>
<evidence type="ECO:0000256" key="6">
    <source>
        <dbReference type="ARBA" id="ARBA00023239"/>
    </source>
</evidence>
<accession>A0A6A7CB75</accession>
<dbReference type="Proteomes" id="UP000799421">
    <property type="component" value="Unassembled WGS sequence"/>
</dbReference>
<evidence type="ECO:0000256" key="8">
    <source>
        <dbReference type="SAM" id="MobiDB-lite"/>
    </source>
</evidence>
<dbReference type="Pfam" id="PF00465">
    <property type="entry name" value="Fe-ADH"/>
    <property type="match status" value="1"/>
</dbReference>
<sequence>MRTHLTKLLPQWIRPRQLHTSIHLTEVSPRDGLQNEPTTLPLEVKHRLIANLSETGLPTIEAGAFVNPKLVPQMRDTPALLTTLPIRPGTKYQWLVPNAKAMEEFNALCKERGEHSLAFLLSASETFSRRNTNCSIGESMERLRGSLGVSEGRWRRVYVSTAFDCPYEGVVGVGRVALLVEEVLGLQGVDEVVISDTTGSATPVRVGGMLREVGRFEKKRVGWHFHDTNSMAKDCVVRCLEEGYTRFDASVGGLGGCPFSPGATGNVATEDLVELMHGLGLKTGVDGARLKEVGRDYFIKTTVARNQVVKMLDMGYWKPNVIAQLYYGSGCVKKHLLDCLPSDKSRAFIVTTSSIAKTDLIGQVEGLLDQRHAGTFDHIGQFVPIAQLDEATGKVAEDPAIDTLVSLGGGSPIDCAKTISYRFHEISGRWLHHIAIPTTLSAAECTSGAGHMDANGRKTRVADPQLAPNAVLYDSSFTLHTPIWLMLSSAMRSVDHAIELMYHPTATEMPCRWMTLQAAGELFKYLPRYKEDPKDEDVITHLQLATFASLGFLGLNTKGGLGLSHSLGYALGSPYGIPHGITSCLTLGHVVKLKAQNPADAAQIARVAPFIGIAPTGDDKKDAVAVGQAVLDLVERLGLKTTLTERGVGKDQVDTIVNAAGGDAESFPGSFGRSKIPRSVHPSDTRVRVHKRRTGRMAEPRLPAFKRGDDPAVAEPSIPRGPRRRTMLIEPIKRQGRRAAEAKSIPTQHKAGWDWSPATRAGNRRWRHPAAKAAGRYSV</sequence>
<evidence type="ECO:0000256" key="4">
    <source>
        <dbReference type="ARBA" id="ARBA00022723"/>
    </source>
</evidence>
<dbReference type="SUPFAM" id="SSF56796">
    <property type="entry name" value="Dehydroquinate synthase-like"/>
    <property type="match status" value="1"/>
</dbReference>
<dbReference type="GO" id="GO:0006552">
    <property type="term" value="P:L-leucine catabolic process"/>
    <property type="evidence" value="ECO:0007669"/>
    <property type="project" value="TreeGrafter"/>
</dbReference>
<dbReference type="Gene3D" id="3.20.20.70">
    <property type="entry name" value="Aldolase class I"/>
    <property type="match status" value="1"/>
</dbReference>
<evidence type="ECO:0000256" key="2">
    <source>
        <dbReference type="ARBA" id="ARBA00009405"/>
    </source>
</evidence>
<keyword evidence="5" id="KW-0560">Oxidoreductase</keyword>
<protein>
    <recommendedName>
        <fullName evidence="3">hydroxymethylglutaryl-CoA lyase</fullName>
        <ecNumber evidence="3">4.1.3.4</ecNumber>
    </recommendedName>
</protein>
<dbReference type="InterPro" id="IPR001670">
    <property type="entry name" value="ADH_Fe/GldA"/>
</dbReference>
<dbReference type="InterPro" id="IPR043594">
    <property type="entry name" value="HMGL"/>
</dbReference>
<dbReference type="AlphaFoldDB" id="A0A6A7CB75"/>
<dbReference type="EMBL" id="MU005957">
    <property type="protein sequence ID" value="KAF2864467.1"/>
    <property type="molecule type" value="Genomic_DNA"/>
</dbReference>
<dbReference type="CDD" id="cd08192">
    <property type="entry name" value="MAR-like"/>
    <property type="match status" value="1"/>
</dbReference>
<proteinExistence type="inferred from homology"/>
<evidence type="ECO:0000256" key="1">
    <source>
        <dbReference type="ARBA" id="ARBA00005143"/>
    </source>
</evidence>
<gene>
    <name evidence="10" type="ORF">K470DRAFT_267309</name>
</gene>
<dbReference type="GO" id="GO:0046951">
    <property type="term" value="P:ketone body biosynthetic process"/>
    <property type="evidence" value="ECO:0007669"/>
    <property type="project" value="TreeGrafter"/>
</dbReference>
<dbReference type="InterPro" id="IPR000891">
    <property type="entry name" value="PYR_CT"/>
</dbReference>
<dbReference type="CDD" id="cd07938">
    <property type="entry name" value="DRE_TIM_HMGL"/>
    <property type="match status" value="1"/>
</dbReference>
<keyword evidence="6" id="KW-0456">Lyase</keyword>
<comment type="similarity">
    <text evidence="2">Belongs to the HMG-CoA lyase family.</text>
</comment>
<dbReference type="Pfam" id="PF25137">
    <property type="entry name" value="ADH_Fe_C"/>
    <property type="match status" value="1"/>
</dbReference>
<comment type="catalytic activity">
    <reaction evidence="7">
        <text>(3S)-3-hydroxy-3-methylglutaryl-CoA = acetoacetate + acetyl-CoA</text>
        <dbReference type="Rhea" id="RHEA:24404"/>
        <dbReference type="ChEBI" id="CHEBI:13705"/>
        <dbReference type="ChEBI" id="CHEBI:43074"/>
        <dbReference type="ChEBI" id="CHEBI:57288"/>
        <dbReference type="EC" id="4.1.3.4"/>
    </reaction>
</comment>
<evidence type="ECO:0000313" key="10">
    <source>
        <dbReference type="EMBL" id="KAF2864467.1"/>
    </source>
</evidence>
<dbReference type="GO" id="GO:0016491">
    <property type="term" value="F:oxidoreductase activity"/>
    <property type="evidence" value="ECO:0007669"/>
    <property type="project" value="UniProtKB-KW"/>
</dbReference>
<feature type="domain" description="Pyruvate carboxyltransferase" evidence="9">
    <location>
        <begin position="22"/>
        <end position="291"/>
    </location>
</feature>
<evidence type="ECO:0000256" key="5">
    <source>
        <dbReference type="ARBA" id="ARBA00023002"/>
    </source>
</evidence>
<dbReference type="Gene3D" id="3.40.50.1970">
    <property type="match status" value="1"/>
</dbReference>
<dbReference type="InterPro" id="IPR013785">
    <property type="entry name" value="Aldolase_TIM"/>
</dbReference>
<dbReference type="Pfam" id="PF00682">
    <property type="entry name" value="HMGL-like"/>
    <property type="match status" value="1"/>
</dbReference>
<dbReference type="InterPro" id="IPR018211">
    <property type="entry name" value="ADH_Fe_CS"/>
</dbReference>
<dbReference type="PANTHER" id="PTHR42738:SF7">
    <property type="entry name" value="HYDROXYMETHYLGLUTARYL-COA LYASE"/>
    <property type="match status" value="1"/>
</dbReference>
<dbReference type="PROSITE" id="PS00060">
    <property type="entry name" value="ADH_IRON_2"/>
    <property type="match status" value="1"/>
</dbReference>
<evidence type="ECO:0000256" key="7">
    <source>
        <dbReference type="ARBA" id="ARBA00049877"/>
    </source>
</evidence>